<dbReference type="GO" id="GO:0004148">
    <property type="term" value="F:dihydrolipoyl dehydrogenase (NADH) activity"/>
    <property type="evidence" value="ECO:0007669"/>
    <property type="project" value="TreeGrafter"/>
</dbReference>
<protein>
    <submittedName>
        <fullName evidence="9">FAD-binding protein</fullName>
    </submittedName>
</protein>
<accession>A0A650CNQ4</accession>
<dbReference type="GO" id="GO:0050660">
    <property type="term" value="F:flavin adenine dinucleotide binding"/>
    <property type="evidence" value="ECO:0007669"/>
    <property type="project" value="TreeGrafter"/>
</dbReference>
<dbReference type="PRINTS" id="PR00368">
    <property type="entry name" value="FADPNR"/>
</dbReference>
<evidence type="ECO:0000256" key="2">
    <source>
        <dbReference type="ARBA" id="ARBA00007532"/>
    </source>
</evidence>
<evidence type="ECO:0000256" key="6">
    <source>
        <dbReference type="ARBA" id="ARBA00023027"/>
    </source>
</evidence>
<keyword evidence="10" id="KW-1185">Reference proteome</keyword>
<dbReference type="Gene3D" id="3.50.50.60">
    <property type="entry name" value="FAD/NAD(P)-binding domain"/>
    <property type="match status" value="2"/>
</dbReference>
<dbReference type="PANTHER" id="PTHR22912:SF151">
    <property type="entry name" value="DIHYDROLIPOYL DEHYDROGENASE, MITOCHONDRIAL"/>
    <property type="match status" value="1"/>
</dbReference>
<keyword evidence="5" id="KW-0560">Oxidoreductase</keyword>
<dbReference type="Pfam" id="PF07992">
    <property type="entry name" value="Pyr_redox_2"/>
    <property type="match status" value="1"/>
</dbReference>
<dbReference type="SUPFAM" id="SSF51905">
    <property type="entry name" value="FAD/NAD(P)-binding domain"/>
    <property type="match status" value="1"/>
</dbReference>
<evidence type="ECO:0000259" key="7">
    <source>
        <dbReference type="Pfam" id="PF02852"/>
    </source>
</evidence>
<comment type="cofactor">
    <cofactor evidence="1">
        <name>FAD</name>
        <dbReference type="ChEBI" id="CHEBI:57692"/>
    </cofactor>
</comment>
<dbReference type="PANTHER" id="PTHR22912">
    <property type="entry name" value="DISULFIDE OXIDOREDUCTASE"/>
    <property type="match status" value="1"/>
</dbReference>
<evidence type="ECO:0000256" key="5">
    <source>
        <dbReference type="ARBA" id="ARBA00023002"/>
    </source>
</evidence>
<evidence type="ECO:0000256" key="3">
    <source>
        <dbReference type="ARBA" id="ARBA00022630"/>
    </source>
</evidence>
<dbReference type="EMBL" id="CP045483">
    <property type="protein sequence ID" value="QGR19474.1"/>
    <property type="molecule type" value="Genomic_DNA"/>
</dbReference>
<keyword evidence="4" id="KW-0274">FAD</keyword>
<feature type="domain" description="FAD/NAD(P)-binding" evidence="8">
    <location>
        <begin position="4"/>
        <end position="318"/>
    </location>
</feature>
<evidence type="ECO:0000256" key="1">
    <source>
        <dbReference type="ARBA" id="ARBA00001974"/>
    </source>
</evidence>
<dbReference type="Gene3D" id="3.30.390.30">
    <property type="match status" value="1"/>
</dbReference>
<name>A0A650CNQ4_9CREN</name>
<dbReference type="InterPro" id="IPR050151">
    <property type="entry name" value="Class-I_Pyr_Nuc-Dis_Oxidored"/>
</dbReference>
<dbReference type="InterPro" id="IPR004099">
    <property type="entry name" value="Pyr_nucl-diS_OxRdtase_dimer"/>
</dbReference>
<reference evidence="9 10" key="1">
    <citation type="submission" date="2019-10" db="EMBL/GenBank/DDBJ databases">
        <title>Genome Sequences from Six Type Strain Members of the Archaeal Family Sulfolobaceae: Acidianus ambivalens, Acidianus infernus, Metallosphaera prunae, Stygiolobus azoricus, Sulfolobus metallicus, and Sulfurisphaera ohwakuensis.</title>
        <authorList>
            <person name="Counts J.A."/>
            <person name="Kelly R.M."/>
        </authorList>
    </citation>
    <scope>NUCLEOTIDE SEQUENCE [LARGE SCALE GENOMIC DNA]</scope>
    <source>
        <strain evidence="9 10">FC6</strain>
    </source>
</reference>
<comment type="similarity">
    <text evidence="2">Belongs to the class-I pyridine nucleotide-disulfide oxidoreductase family.</text>
</comment>
<dbReference type="InterPro" id="IPR016156">
    <property type="entry name" value="FAD/NAD-linked_Rdtase_dimer_sf"/>
</dbReference>
<dbReference type="Proteomes" id="UP000423396">
    <property type="component" value="Chromosome"/>
</dbReference>
<organism evidence="9 10">
    <name type="scientific">Stygiolobus azoricus</name>
    <dbReference type="NCBI Taxonomy" id="41675"/>
    <lineage>
        <taxon>Archaea</taxon>
        <taxon>Thermoproteota</taxon>
        <taxon>Thermoprotei</taxon>
        <taxon>Sulfolobales</taxon>
        <taxon>Sulfolobaceae</taxon>
        <taxon>Stygiolobus</taxon>
    </lineage>
</organism>
<sequence length="453" mass="49000">MMNYDVVVIGGGIGGLTAAIRSSELGKKVAIIEKDELGGECLNRACIPSKTLIDALKLVSKTAKSNWISGKVEIDYDRLGVFKNEIIKNVKNSFTSVLKKYNVDVIKGQASVKREGEVEVNGKVITTDMMVIATGSEPLSLADFPLNGRNVVDPWTAMNLPSLPNNIIIVGGGVAGVELATLFRAMNKNVTIIELMPRLLPVPGIDIEVANEVKKRLEEKGVKIYLNTKSKIVKSDDKVVFTAQTPSSTEEVKGDLAVITIGRKPVTNGIDLKAIKVDSDQRGYIKVDNKARTSNPKVYAVGDVAGVPLSATKAWRQGIIAGDNIGGKNTEMPKYIPSSIFADLEIGVVGQTAEELKKAGIDAREIKVLMRDIPRAWTLNEPEGFLKVYVDSEGKILGANMVGEGATEVINTLALAMELSLKLSDLYKVQFSHPTISEVITEISQRGIYGEIY</sequence>
<dbReference type="FunFam" id="3.30.390.30:FF:000001">
    <property type="entry name" value="Dihydrolipoyl dehydrogenase"/>
    <property type="match status" value="1"/>
</dbReference>
<dbReference type="SUPFAM" id="SSF55424">
    <property type="entry name" value="FAD/NAD-linked reductases, dimerisation (C-terminal) domain"/>
    <property type="match status" value="1"/>
</dbReference>
<evidence type="ECO:0000256" key="4">
    <source>
        <dbReference type="ARBA" id="ARBA00022827"/>
    </source>
</evidence>
<dbReference type="InterPro" id="IPR001100">
    <property type="entry name" value="Pyr_nuc-diS_OxRdtase"/>
</dbReference>
<evidence type="ECO:0000313" key="9">
    <source>
        <dbReference type="EMBL" id="QGR19474.1"/>
    </source>
</evidence>
<dbReference type="PRINTS" id="PR00411">
    <property type="entry name" value="PNDRDTASEI"/>
</dbReference>
<evidence type="ECO:0000259" key="8">
    <source>
        <dbReference type="Pfam" id="PF07992"/>
    </source>
</evidence>
<dbReference type="KEGG" id="sazo:D1868_05395"/>
<dbReference type="InterPro" id="IPR036188">
    <property type="entry name" value="FAD/NAD-bd_sf"/>
</dbReference>
<dbReference type="InterPro" id="IPR023753">
    <property type="entry name" value="FAD/NAD-binding_dom"/>
</dbReference>
<dbReference type="GO" id="GO:0006103">
    <property type="term" value="P:2-oxoglutarate metabolic process"/>
    <property type="evidence" value="ECO:0007669"/>
    <property type="project" value="TreeGrafter"/>
</dbReference>
<keyword evidence="3" id="KW-0285">Flavoprotein</keyword>
<dbReference type="OrthoDB" id="27922at2157"/>
<proteinExistence type="inferred from homology"/>
<dbReference type="Pfam" id="PF02852">
    <property type="entry name" value="Pyr_redox_dim"/>
    <property type="match status" value="1"/>
</dbReference>
<gene>
    <name evidence="9" type="ORF">D1868_05395</name>
</gene>
<keyword evidence="6" id="KW-0520">NAD</keyword>
<feature type="domain" description="Pyridine nucleotide-disulphide oxidoreductase dimerisation" evidence="7">
    <location>
        <begin position="336"/>
        <end position="442"/>
    </location>
</feature>
<dbReference type="PIRSF" id="PIRSF000350">
    <property type="entry name" value="Mercury_reductase_MerA"/>
    <property type="match status" value="1"/>
</dbReference>
<evidence type="ECO:0000313" key="10">
    <source>
        <dbReference type="Proteomes" id="UP000423396"/>
    </source>
</evidence>
<dbReference type="AlphaFoldDB" id="A0A650CNQ4"/>